<proteinExistence type="inferred from homology"/>
<dbReference type="InterPro" id="IPR002582">
    <property type="entry name" value="ACPS"/>
</dbReference>
<dbReference type="InterPro" id="IPR037143">
    <property type="entry name" value="4-PPantetheinyl_Trfase_dom_sf"/>
</dbReference>
<evidence type="ECO:0000313" key="11">
    <source>
        <dbReference type="Proteomes" id="UP000216913"/>
    </source>
</evidence>
<keyword evidence="7 8" id="KW-0275">Fatty acid biosynthesis</keyword>
<dbReference type="GO" id="GO:0000287">
    <property type="term" value="F:magnesium ion binding"/>
    <property type="evidence" value="ECO:0007669"/>
    <property type="project" value="UniProtKB-UniRule"/>
</dbReference>
<dbReference type="EMBL" id="NEVP01000007">
    <property type="protein sequence ID" value="OZI50389.1"/>
    <property type="molecule type" value="Genomic_DNA"/>
</dbReference>
<keyword evidence="2 8" id="KW-0808">Transferase</keyword>
<evidence type="ECO:0000313" key="10">
    <source>
        <dbReference type="EMBL" id="OZI50389.1"/>
    </source>
</evidence>
<dbReference type="GO" id="GO:0005737">
    <property type="term" value="C:cytoplasm"/>
    <property type="evidence" value="ECO:0007669"/>
    <property type="project" value="UniProtKB-SubCell"/>
</dbReference>
<dbReference type="Proteomes" id="UP000216913">
    <property type="component" value="Unassembled WGS sequence"/>
</dbReference>
<gene>
    <name evidence="8" type="primary">acpS</name>
    <name evidence="10" type="ORF">CAL25_13480</name>
</gene>
<keyword evidence="5 8" id="KW-0460">Magnesium</keyword>
<dbReference type="GO" id="GO:0008897">
    <property type="term" value="F:holo-[acyl-carrier-protein] synthase activity"/>
    <property type="evidence" value="ECO:0007669"/>
    <property type="project" value="UniProtKB-UniRule"/>
</dbReference>
<comment type="catalytic activity">
    <reaction evidence="8">
        <text>apo-[ACP] + CoA = holo-[ACP] + adenosine 3',5'-bisphosphate + H(+)</text>
        <dbReference type="Rhea" id="RHEA:12068"/>
        <dbReference type="Rhea" id="RHEA-COMP:9685"/>
        <dbReference type="Rhea" id="RHEA-COMP:9690"/>
        <dbReference type="ChEBI" id="CHEBI:15378"/>
        <dbReference type="ChEBI" id="CHEBI:29999"/>
        <dbReference type="ChEBI" id="CHEBI:57287"/>
        <dbReference type="ChEBI" id="CHEBI:58343"/>
        <dbReference type="ChEBI" id="CHEBI:64479"/>
        <dbReference type="EC" id="2.7.8.7"/>
    </reaction>
</comment>
<dbReference type="EC" id="2.7.8.7" evidence="8"/>
<dbReference type="HAMAP" id="MF_00101">
    <property type="entry name" value="AcpS"/>
    <property type="match status" value="1"/>
</dbReference>
<evidence type="ECO:0000256" key="2">
    <source>
        <dbReference type="ARBA" id="ARBA00022679"/>
    </source>
</evidence>
<dbReference type="NCBIfam" id="TIGR00556">
    <property type="entry name" value="pantethn_trn"/>
    <property type="match status" value="1"/>
</dbReference>
<keyword evidence="3 8" id="KW-0479">Metal-binding</keyword>
<comment type="subcellular location">
    <subcellularLocation>
        <location evidence="8">Cytoplasm</location>
    </subcellularLocation>
</comment>
<evidence type="ECO:0000259" key="9">
    <source>
        <dbReference type="Pfam" id="PF01648"/>
    </source>
</evidence>
<comment type="cofactor">
    <cofactor evidence="8">
        <name>Mg(2+)</name>
        <dbReference type="ChEBI" id="CHEBI:18420"/>
    </cofactor>
</comment>
<dbReference type="InterPro" id="IPR004568">
    <property type="entry name" value="Ppantetheine-prot_Trfase_dom"/>
</dbReference>
<feature type="domain" description="4'-phosphopantetheinyl transferase" evidence="9">
    <location>
        <begin position="30"/>
        <end position="126"/>
    </location>
</feature>
<keyword evidence="4 8" id="KW-0276">Fatty acid metabolism</keyword>
<dbReference type="Pfam" id="PF01648">
    <property type="entry name" value="ACPS"/>
    <property type="match status" value="1"/>
</dbReference>
<dbReference type="Gene3D" id="3.90.470.20">
    <property type="entry name" value="4'-phosphopantetheinyl transferase domain"/>
    <property type="match status" value="1"/>
</dbReference>
<keyword evidence="8" id="KW-0963">Cytoplasm</keyword>
<keyword evidence="1 8" id="KW-0444">Lipid biosynthesis</keyword>
<evidence type="ECO:0000256" key="7">
    <source>
        <dbReference type="ARBA" id="ARBA00023160"/>
    </source>
</evidence>
<feature type="binding site" evidence="8">
    <location>
        <position position="88"/>
    </location>
    <ligand>
        <name>Mg(2+)</name>
        <dbReference type="ChEBI" id="CHEBI:18420"/>
    </ligand>
</feature>
<dbReference type="InterPro" id="IPR008278">
    <property type="entry name" value="4-PPantetheinyl_Trfase_dom"/>
</dbReference>
<comment type="function">
    <text evidence="8">Transfers the 4'-phosphopantetheine moiety from coenzyme A to a Ser of acyl-carrier-protein.</text>
</comment>
<evidence type="ECO:0000256" key="3">
    <source>
        <dbReference type="ARBA" id="ARBA00022723"/>
    </source>
</evidence>
<comment type="caution">
    <text evidence="10">The sequence shown here is derived from an EMBL/GenBank/DDBJ whole genome shotgun (WGS) entry which is preliminary data.</text>
</comment>
<evidence type="ECO:0000256" key="4">
    <source>
        <dbReference type="ARBA" id="ARBA00022832"/>
    </source>
</evidence>
<evidence type="ECO:0000256" key="1">
    <source>
        <dbReference type="ARBA" id="ARBA00022516"/>
    </source>
</evidence>
<sequence>MTDSVSEPTLPSAADAAPVSAPLPMGAIAGIGLDLIRIDRIERALARHGDRFAEKILGEQELQKFHARRARDPMRGVRFLATRFAVKEAFSKAVGLGMRMPMTWTRVQTLNAPGGRPVLVIAPELKTWYDARFGAAHVSLTDEIDMAAAYVIVESRPR</sequence>
<protein>
    <recommendedName>
        <fullName evidence="8">Holo-[acyl-carrier-protein] synthase</fullName>
        <shortName evidence="8">Holo-ACP synthase</shortName>
        <ecNumber evidence="8">2.7.8.7</ecNumber>
    </recommendedName>
    <alternativeName>
        <fullName evidence="8">4'-phosphopantetheinyl transferase AcpS</fullName>
    </alternativeName>
</protein>
<evidence type="ECO:0000256" key="8">
    <source>
        <dbReference type="HAMAP-Rule" id="MF_00101"/>
    </source>
</evidence>
<evidence type="ECO:0000256" key="5">
    <source>
        <dbReference type="ARBA" id="ARBA00022842"/>
    </source>
</evidence>
<comment type="similarity">
    <text evidence="8">Belongs to the P-Pant transferase superfamily. AcpS family.</text>
</comment>
<evidence type="ECO:0000256" key="6">
    <source>
        <dbReference type="ARBA" id="ARBA00023098"/>
    </source>
</evidence>
<keyword evidence="11" id="KW-1185">Reference proteome</keyword>
<dbReference type="GO" id="GO:0006633">
    <property type="term" value="P:fatty acid biosynthetic process"/>
    <property type="evidence" value="ECO:0007669"/>
    <property type="project" value="UniProtKB-UniRule"/>
</dbReference>
<reference evidence="10 11" key="1">
    <citation type="submission" date="2017-05" db="EMBL/GenBank/DDBJ databases">
        <title>Complete and WGS of Bordetella genogroups.</title>
        <authorList>
            <person name="Spilker T."/>
            <person name="LiPuma J."/>
        </authorList>
    </citation>
    <scope>NUCLEOTIDE SEQUENCE [LARGE SCALE GENOMIC DNA]</scope>
    <source>
        <strain evidence="10 11">AU10456</strain>
    </source>
</reference>
<name>A0A261TLA2_9BORD</name>
<accession>A0A261TLA2</accession>
<organism evidence="10 11">
    <name type="scientific">Bordetella genomosp. 5</name>
    <dbReference type="NCBI Taxonomy" id="1395608"/>
    <lineage>
        <taxon>Bacteria</taxon>
        <taxon>Pseudomonadati</taxon>
        <taxon>Pseudomonadota</taxon>
        <taxon>Betaproteobacteria</taxon>
        <taxon>Burkholderiales</taxon>
        <taxon>Alcaligenaceae</taxon>
        <taxon>Bordetella</taxon>
    </lineage>
</organism>
<keyword evidence="6 8" id="KW-0443">Lipid metabolism</keyword>
<feature type="binding site" evidence="8">
    <location>
        <position position="34"/>
    </location>
    <ligand>
        <name>Mg(2+)</name>
        <dbReference type="ChEBI" id="CHEBI:18420"/>
    </ligand>
</feature>
<dbReference type="NCBIfam" id="TIGR00516">
    <property type="entry name" value="acpS"/>
    <property type="match status" value="1"/>
</dbReference>
<dbReference type="SUPFAM" id="SSF56214">
    <property type="entry name" value="4'-phosphopantetheinyl transferase"/>
    <property type="match status" value="1"/>
</dbReference>
<dbReference type="AlphaFoldDB" id="A0A261TLA2"/>